<dbReference type="FunFam" id="3.30.565.10:FF:000049">
    <property type="entry name" value="Two-component sensor histidine kinase"/>
    <property type="match status" value="1"/>
</dbReference>
<dbReference type="Gene3D" id="1.10.287.130">
    <property type="match status" value="1"/>
</dbReference>
<dbReference type="GO" id="GO:0000155">
    <property type="term" value="F:phosphorelay sensor kinase activity"/>
    <property type="evidence" value="ECO:0007669"/>
    <property type="project" value="InterPro"/>
</dbReference>
<evidence type="ECO:0000256" key="1">
    <source>
        <dbReference type="ARBA" id="ARBA00000085"/>
    </source>
</evidence>
<dbReference type="InterPro" id="IPR000014">
    <property type="entry name" value="PAS"/>
</dbReference>
<dbReference type="InterPro" id="IPR000700">
    <property type="entry name" value="PAS-assoc_C"/>
</dbReference>
<dbReference type="InterPro" id="IPR003594">
    <property type="entry name" value="HATPase_dom"/>
</dbReference>
<evidence type="ECO:0000259" key="10">
    <source>
        <dbReference type="PROSITE" id="PS50112"/>
    </source>
</evidence>
<dbReference type="CDD" id="cd00130">
    <property type="entry name" value="PAS"/>
    <property type="match status" value="1"/>
</dbReference>
<evidence type="ECO:0000256" key="3">
    <source>
        <dbReference type="ARBA" id="ARBA00022553"/>
    </source>
</evidence>
<feature type="domain" description="PAC" evidence="11">
    <location>
        <begin position="428"/>
        <end position="480"/>
    </location>
</feature>
<feature type="domain" description="Histidine kinase" evidence="8">
    <location>
        <begin position="523"/>
        <end position="737"/>
    </location>
</feature>
<protein>
    <recommendedName>
        <fullName evidence="2">histidine kinase</fullName>
        <ecNumber evidence="2">2.7.13.3</ecNumber>
    </recommendedName>
</protein>
<dbReference type="SMART" id="SM00448">
    <property type="entry name" value="REC"/>
    <property type="match status" value="1"/>
</dbReference>
<evidence type="ECO:0000313" key="13">
    <source>
        <dbReference type="Proteomes" id="UP000219621"/>
    </source>
</evidence>
<dbReference type="Pfam" id="PF00512">
    <property type="entry name" value="HisKA"/>
    <property type="match status" value="1"/>
</dbReference>
<dbReference type="EC" id="2.7.13.3" evidence="2"/>
<dbReference type="InterPro" id="IPR036890">
    <property type="entry name" value="HATPase_C_sf"/>
</dbReference>
<name>A0A286GDQ1_9PROT</name>
<dbReference type="NCBIfam" id="NF041832">
    <property type="entry name" value="near_NosP_CTERM"/>
    <property type="match status" value="1"/>
</dbReference>
<dbReference type="CDD" id="cd00082">
    <property type="entry name" value="HisKA"/>
    <property type="match status" value="1"/>
</dbReference>
<dbReference type="InterPro" id="IPR001789">
    <property type="entry name" value="Sig_transdc_resp-reg_receiver"/>
</dbReference>
<dbReference type="InterPro" id="IPR036097">
    <property type="entry name" value="HisK_dim/P_sf"/>
</dbReference>
<organism evidence="12 13">
    <name type="scientific">Caenispirillum bisanense</name>
    <dbReference type="NCBI Taxonomy" id="414052"/>
    <lineage>
        <taxon>Bacteria</taxon>
        <taxon>Pseudomonadati</taxon>
        <taxon>Pseudomonadota</taxon>
        <taxon>Alphaproteobacteria</taxon>
        <taxon>Rhodospirillales</taxon>
        <taxon>Novispirillaceae</taxon>
        <taxon>Caenispirillum</taxon>
    </lineage>
</organism>
<reference evidence="12 13" key="1">
    <citation type="submission" date="2017-09" db="EMBL/GenBank/DDBJ databases">
        <authorList>
            <person name="Ehlers B."/>
            <person name="Leendertz F.H."/>
        </authorList>
    </citation>
    <scope>NUCLEOTIDE SEQUENCE [LARGE SCALE GENOMIC DNA]</scope>
    <source>
        <strain evidence="12 13">USBA 140</strain>
    </source>
</reference>
<evidence type="ECO:0000259" key="9">
    <source>
        <dbReference type="PROSITE" id="PS50110"/>
    </source>
</evidence>
<dbReference type="FunFam" id="1.10.287.130:FF:000063">
    <property type="entry name" value="Hybrid sensor histidine kinase/response regulator"/>
    <property type="match status" value="1"/>
</dbReference>
<dbReference type="EMBL" id="OCNJ01000003">
    <property type="protein sequence ID" value="SOD93627.1"/>
    <property type="molecule type" value="Genomic_DNA"/>
</dbReference>
<dbReference type="PROSITE" id="PS50110">
    <property type="entry name" value="RESPONSE_REGULATORY"/>
    <property type="match status" value="1"/>
</dbReference>
<feature type="domain" description="PAS" evidence="10">
    <location>
        <begin position="356"/>
        <end position="426"/>
    </location>
</feature>
<dbReference type="Pfam" id="PF08448">
    <property type="entry name" value="PAS_4"/>
    <property type="match status" value="1"/>
</dbReference>
<dbReference type="PRINTS" id="PR00344">
    <property type="entry name" value="BCTRLSENSOR"/>
</dbReference>
<dbReference type="CDD" id="cd00075">
    <property type="entry name" value="HATPase"/>
    <property type="match status" value="1"/>
</dbReference>
<feature type="modified residue" description="4-aspartylphosphate" evidence="6">
    <location>
        <position position="811"/>
    </location>
</feature>
<evidence type="ECO:0000256" key="2">
    <source>
        <dbReference type="ARBA" id="ARBA00012438"/>
    </source>
</evidence>
<dbReference type="Pfam" id="PF12860">
    <property type="entry name" value="PAS_7"/>
    <property type="match status" value="2"/>
</dbReference>
<dbReference type="GO" id="GO:0005886">
    <property type="term" value="C:plasma membrane"/>
    <property type="evidence" value="ECO:0007669"/>
    <property type="project" value="TreeGrafter"/>
</dbReference>
<dbReference type="Pfam" id="PF02518">
    <property type="entry name" value="HATPase_c"/>
    <property type="match status" value="1"/>
</dbReference>
<dbReference type="InterPro" id="IPR005467">
    <property type="entry name" value="His_kinase_dom"/>
</dbReference>
<dbReference type="InterPro" id="IPR035965">
    <property type="entry name" value="PAS-like_dom_sf"/>
</dbReference>
<accession>A0A286GDQ1</accession>
<dbReference type="SUPFAM" id="SSF55785">
    <property type="entry name" value="PYP-like sensor domain (PAS domain)"/>
    <property type="match status" value="3"/>
</dbReference>
<evidence type="ECO:0000256" key="5">
    <source>
        <dbReference type="ARBA" id="ARBA00022777"/>
    </source>
</evidence>
<dbReference type="SUPFAM" id="SSF52172">
    <property type="entry name" value="CheY-like"/>
    <property type="match status" value="1"/>
</dbReference>
<dbReference type="Gene3D" id="3.30.565.10">
    <property type="entry name" value="Histidine kinase-like ATPase, C-terminal domain"/>
    <property type="match status" value="1"/>
</dbReference>
<evidence type="ECO:0000256" key="6">
    <source>
        <dbReference type="PROSITE-ProRule" id="PRU00169"/>
    </source>
</evidence>
<dbReference type="SMART" id="SM00387">
    <property type="entry name" value="HATPase_c"/>
    <property type="match status" value="1"/>
</dbReference>
<evidence type="ECO:0000259" key="8">
    <source>
        <dbReference type="PROSITE" id="PS50109"/>
    </source>
</evidence>
<dbReference type="Gene3D" id="3.40.50.2300">
    <property type="match status" value="1"/>
</dbReference>
<sequence>MAADAMGDALSPEDRIARLEHENAKLRKINKVLMDRVERSMDYQGNAFSLFQTAIVLENRIRERTQALEKALRELERSNRDLSIAKEEAESAQTLLREAIETISEGFVLCDADDRVVLFNTKFRHLWPGLSDHIVPGMTFAEVAQRALELDIVEAMADPPAALPSRDSLEGWLGYRMMQHRRPGEPIVVKLTTGAWIQISERRTRDGGIVGVYTDITQIKLAEARQRERELAEKSVLLQATLDTITQGISVFDGTFRLAAWNDGFARLLDIDPAAVTLGAGLEKFLRNETIRAQLLVDDDPATWRDSLTLPAVLEHRTASGRVLEVRRNPMPDGGFVSTYTDITARKRSEEALRDSERRLRLITDAMPALIAYVDAERRYRFTNKGYEDWFGRSRDEINGRSMEEALGPVLFDLREPYVRRALAGEPVDFEMRMPTSLSSIEYAHATYIPHVARTGEVVGFFALIQDITERRRAAEALREAKENLELRVAERTAALLRLNDALRSAKAEAEQANLSKTKFLAAASHDLLQPLNAARVFAGALTERRLSPNNRDLLNNVTAALEAVDELLSALLEISRLDAGVLTTEVRDFSIADLLAQLAGEHAPLAQARGLTLRHVGCGSVVRTDYKLLSRVLRNFLSNALRYTRTGRILLGCRRRPDGLLIGVWDTGIGIPEDKQREIFEEFRRLRAEPDRVGDNGVGLGLAIVERIARRLGHPVIVRSVPGRGSFFGILVPRGSRAALSTPPPVAAPRGRDRVAGATVAVVDNEPSILAGMAALLSGWQCKVLTAVDTPGILAAVEAADCVPDVVVADYHLADDAIGLDTVAALHARIGRPVPTVIVTADRTEEIARAVQERGWHLMTKPARPARLRSLLAHLLAE</sequence>
<dbReference type="PROSITE" id="PS50112">
    <property type="entry name" value="PAS"/>
    <property type="match status" value="1"/>
</dbReference>
<keyword evidence="4" id="KW-0808">Transferase</keyword>
<feature type="coiled-coil region" evidence="7">
    <location>
        <begin position="465"/>
        <end position="516"/>
    </location>
</feature>
<keyword evidence="5" id="KW-0418">Kinase</keyword>
<dbReference type="SUPFAM" id="SSF55874">
    <property type="entry name" value="ATPase domain of HSP90 chaperone/DNA topoisomerase II/histidine kinase"/>
    <property type="match status" value="1"/>
</dbReference>
<feature type="coiled-coil region" evidence="7">
    <location>
        <begin position="16"/>
        <end position="102"/>
    </location>
</feature>
<comment type="catalytic activity">
    <reaction evidence="1">
        <text>ATP + protein L-histidine = ADP + protein N-phospho-L-histidine.</text>
        <dbReference type="EC" id="2.7.13.3"/>
    </reaction>
</comment>
<evidence type="ECO:0000256" key="4">
    <source>
        <dbReference type="ARBA" id="ARBA00022679"/>
    </source>
</evidence>
<feature type="domain" description="Response regulatory" evidence="9">
    <location>
        <begin position="760"/>
        <end position="877"/>
    </location>
</feature>
<keyword evidence="7" id="KW-0175">Coiled coil</keyword>
<dbReference type="PANTHER" id="PTHR43047:SF9">
    <property type="entry name" value="HISTIDINE KINASE"/>
    <property type="match status" value="1"/>
</dbReference>
<dbReference type="InterPro" id="IPR011006">
    <property type="entry name" value="CheY-like_superfamily"/>
</dbReference>
<dbReference type="InterPro" id="IPR013656">
    <property type="entry name" value="PAS_4"/>
</dbReference>
<evidence type="ECO:0000256" key="7">
    <source>
        <dbReference type="SAM" id="Coils"/>
    </source>
</evidence>
<dbReference type="SUPFAM" id="SSF47384">
    <property type="entry name" value="Homodimeric domain of signal transducing histidine kinase"/>
    <property type="match status" value="1"/>
</dbReference>
<dbReference type="InterPro" id="IPR003661">
    <property type="entry name" value="HisK_dim/P_dom"/>
</dbReference>
<dbReference type="Proteomes" id="UP000219621">
    <property type="component" value="Unassembled WGS sequence"/>
</dbReference>
<dbReference type="SMART" id="SM00091">
    <property type="entry name" value="PAS"/>
    <property type="match status" value="3"/>
</dbReference>
<dbReference type="SMART" id="SM00388">
    <property type="entry name" value="HisKA"/>
    <property type="match status" value="1"/>
</dbReference>
<dbReference type="PROSITE" id="PS50109">
    <property type="entry name" value="HIS_KIN"/>
    <property type="match status" value="1"/>
</dbReference>
<keyword evidence="13" id="KW-1185">Reference proteome</keyword>
<dbReference type="InterPro" id="IPR004358">
    <property type="entry name" value="Sig_transdc_His_kin-like_C"/>
</dbReference>
<dbReference type="Pfam" id="PF00072">
    <property type="entry name" value="Response_reg"/>
    <property type="match status" value="1"/>
</dbReference>
<evidence type="ECO:0000259" key="11">
    <source>
        <dbReference type="PROSITE" id="PS50113"/>
    </source>
</evidence>
<dbReference type="CDD" id="cd00156">
    <property type="entry name" value="REC"/>
    <property type="match status" value="1"/>
</dbReference>
<dbReference type="PROSITE" id="PS50113">
    <property type="entry name" value="PAC"/>
    <property type="match status" value="1"/>
</dbReference>
<dbReference type="PANTHER" id="PTHR43047">
    <property type="entry name" value="TWO-COMPONENT HISTIDINE PROTEIN KINASE"/>
    <property type="match status" value="1"/>
</dbReference>
<dbReference type="GO" id="GO:0009927">
    <property type="term" value="F:histidine phosphotransfer kinase activity"/>
    <property type="evidence" value="ECO:0007669"/>
    <property type="project" value="TreeGrafter"/>
</dbReference>
<keyword evidence="3 6" id="KW-0597">Phosphoprotein</keyword>
<dbReference type="Gene3D" id="3.30.450.20">
    <property type="entry name" value="PAS domain"/>
    <property type="match status" value="3"/>
</dbReference>
<dbReference type="AlphaFoldDB" id="A0A286GDQ1"/>
<dbReference type="NCBIfam" id="TIGR00229">
    <property type="entry name" value="sensory_box"/>
    <property type="match status" value="1"/>
</dbReference>
<dbReference type="RefSeq" id="WP_217992016.1">
    <property type="nucleotide sequence ID" value="NZ_OCNJ01000003.1"/>
</dbReference>
<evidence type="ECO:0000313" key="12">
    <source>
        <dbReference type="EMBL" id="SOD93627.1"/>
    </source>
</evidence>
<proteinExistence type="predicted"/>
<gene>
    <name evidence="12" type="ORF">SAMN05421508_103133</name>
</gene>